<dbReference type="PANTHER" id="PTHR24329">
    <property type="entry name" value="HOMEOBOX PROTEIN ARISTALESS"/>
    <property type="match status" value="1"/>
</dbReference>
<keyword evidence="4 5" id="KW-0539">Nucleus</keyword>
<dbReference type="GO" id="GO:0005634">
    <property type="term" value="C:nucleus"/>
    <property type="evidence" value="ECO:0007669"/>
    <property type="project" value="UniProtKB-SubCell"/>
</dbReference>
<evidence type="ECO:0000256" key="1">
    <source>
        <dbReference type="ARBA" id="ARBA00004123"/>
    </source>
</evidence>
<keyword evidence="2 5" id="KW-0238">DNA-binding</keyword>
<keyword evidence="3 5" id="KW-0371">Homeobox</keyword>
<feature type="region of interest" description="Disordered" evidence="7">
    <location>
        <begin position="162"/>
        <end position="181"/>
    </location>
</feature>
<dbReference type="PROSITE" id="PS00027">
    <property type="entry name" value="HOMEOBOX_1"/>
    <property type="match status" value="1"/>
</dbReference>
<comment type="subcellular location">
    <subcellularLocation>
        <location evidence="1 5 6">Nucleus</location>
    </subcellularLocation>
</comment>
<keyword evidence="10" id="KW-1185">Reference proteome</keyword>
<dbReference type="GO" id="GO:0000981">
    <property type="term" value="F:DNA-binding transcription factor activity, RNA polymerase II-specific"/>
    <property type="evidence" value="ECO:0007669"/>
    <property type="project" value="InterPro"/>
</dbReference>
<dbReference type="AlphaFoldDB" id="A0A3P7M2Q6"/>
<evidence type="ECO:0000256" key="7">
    <source>
        <dbReference type="SAM" id="MobiDB-lite"/>
    </source>
</evidence>
<evidence type="ECO:0000313" key="9">
    <source>
        <dbReference type="EMBL" id="VDN17653.1"/>
    </source>
</evidence>
<dbReference type="Gene3D" id="1.10.10.60">
    <property type="entry name" value="Homeodomain-like"/>
    <property type="match status" value="1"/>
</dbReference>
<name>A0A3P7M2Q6_DIBLA</name>
<evidence type="ECO:0000256" key="6">
    <source>
        <dbReference type="RuleBase" id="RU000682"/>
    </source>
</evidence>
<dbReference type="InterPro" id="IPR001356">
    <property type="entry name" value="HD"/>
</dbReference>
<dbReference type="GO" id="GO:0000977">
    <property type="term" value="F:RNA polymerase II transcription regulatory region sequence-specific DNA binding"/>
    <property type="evidence" value="ECO:0007669"/>
    <property type="project" value="TreeGrafter"/>
</dbReference>
<dbReference type="SUPFAM" id="SSF46689">
    <property type="entry name" value="Homeodomain-like"/>
    <property type="match status" value="1"/>
</dbReference>
<dbReference type="EMBL" id="UYRU01068412">
    <property type="protein sequence ID" value="VDN17653.1"/>
    <property type="molecule type" value="Genomic_DNA"/>
</dbReference>
<sequence>MEAAFQRTHYPELLVREKLAEITGLSEPKIQVWFSNRRARWRKQVIFKYTFGGEDSVATPVLPSLSTSNTEKETAVSTTSEVANEKAGSDNQNASMELKGNQEPPTYNLNMPLLPWNPIIQGFLFSGDAQFPPITLPEQAKKSPTTGPEANVLSAMSHAPMDFSLSASHPPPPPLPPSALEKLSLNDSAANRSHAAPISPGGAVDLPPPQWMMNPFMASVRTYYGPRAGN</sequence>
<dbReference type="Proteomes" id="UP000281553">
    <property type="component" value="Unassembled WGS sequence"/>
</dbReference>
<feature type="domain" description="Homeobox" evidence="8">
    <location>
        <begin position="1"/>
        <end position="44"/>
    </location>
</feature>
<organism evidence="9 10">
    <name type="scientific">Dibothriocephalus latus</name>
    <name type="common">Fish tapeworm</name>
    <name type="synonym">Diphyllobothrium latum</name>
    <dbReference type="NCBI Taxonomy" id="60516"/>
    <lineage>
        <taxon>Eukaryota</taxon>
        <taxon>Metazoa</taxon>
        <taxon>Spiralia</taxon>
        <taxon>Lophotrochozoa</taxon>
        <taxon>Platyhelminthes</taxon>
        <taxon>Cestoda</taxon>
        <taxon>Eucestoda</taxon>
        <taxon>Diphyllobothriidea</taxon>
        <taxon>Diphyllobothriidae</taxon>
        <taxon>Dibothriocephalus</taxon>
    </lineage>
</organism>
<evidence type="ECO:0000256" key="5">
    <source>
        <dbReference type="PROSITE-ProRule" id="PRU00108"/>
    </source>
</evidence>
<dbReference type="InterPro" id="IPR017970">
    <property type="entry name" value="Homeobox_CS"/>
</dbReference>
<evidence type="ECO:0000313" key="10">
    <source>
        <dbReference type="Proteomes" id="UP000281553"/>
    </source>
</evidence>
<dbReference type="SMART" id="SM00389">
    <property type="entry name" value="HOX"/>
    <property type="match status" value="1"/>
</dbReference>
<evidence type="ECO:0000256" key="4">
    <source>
        <dbReference type="ARBA" id="ARBA00023242"/>
    </source>
</evidence>
<feature type="region of interest" description="Disordered" evidence="7">
    <location>
        <begin position="62"/>
        <end position="104"/>
    </location>
</feature>
<reference evidence="9 10" key="1">
    <citation type="submission" date="2018-11" db="EMBL/GenBank/DDBJ databases">
        <authorList>
            <consortium name="Pathogen Informatics"/>
        </authorList>
    </citation>
    <scope>NUCLEOTIDE SEQUENCE [LARGE SCALE GENOMIC DNA]</scope>
</reference>
<feature type="DNA-binding region" description="Homeobox" evidence="5">
    <location>
        <begin position="3"/>
        <end position="45"/>
    </location>
</feature>
<dbReference type="PROSITE" id="PS50071">
    <property type="entry name" value="HOMEOBOX_2"/>
    <property type="match status" value="1"/>
</dbReference>
<dbReference type="InterPro" id="IPR009057">
    <property type="entry name" value="Homeodomain-like_sf"/>
</dbReference>
<dbReference type="InterPro" id="IPR050649">
    <property type="entry name" value="Paired_Homeobox_TFs"/>
</dbReference>
<evidence type="ECO:0000259" key="8">
    <source>
        <dbReference type="PROSITE" id="PS50071"/>
    </source>
</evidence>
<accession>A0A3P7M2Q6</accession>
<feature type="compositionally biased region" description="Polar residues" evidence="7">
    <location>
        <begin position="64"/>
        <end position="82"/>
    </location>
</feature>
<dbReference type="Pfam" id="PF00046">
    <property type="entry name" value="Homeodomain"/>
    <property type="match status" value="1"/>
</dbReference>
<evidence type="ECO:0000256" key="2">
    <source>
        <dbReference type="ARBA" id="ARBA00023125"/>
    </source>
</evidence>
<evidence type="ECO:0000256" key="3">
    <source>
        <dbReference type="ARBA" id="ARBA00023155"/>
    </source>
</evidence>
<gene>
    <name evidence="9" type="ORF">DILT_LOCUS12987</name>
</gene>
<protein>
    <recommendedName>
        <fullName evidence="8">Homeobox domain-containing protein</fullName>
    </recommendedName>
</protein>
<proteinExistence type="predicted"/>
<dbReference type="PANTHER" id="PTHR24329:SF543">
    <property type="entry name" value="FI01017P-RELATED"/>
    <property type="match status" value="1"/>
</dbReference>
<dbReference type="OrthoDB" id="6276153at2759"/>
<dbReference type="CDD" id="cd00086">
    <property type="entry name" value="homeodomain"/>
    <property type="match status" value="1"/>
</dbReference>